<proteinExistence type="predicted"/>
<dbReference type="Proteomes" id="UP000448292">
    <property type="component" value="Unassembled WGS sequence"/>
</dbReference>
<accession>A0A7M3MD79</accession>
<name>A0A7M3MD79_9BACT</name>
<evidence type="ECO:0000313" key="2">
    <source>
        <dbReference type="Proteomes" id="UP000448292"/>
    </source>
</evidence>
<keyword evidence="2" id="KW-1185">Reference proteome</keyword>
<dbReference type="AlphaFoldDB" id="A0A7M3MD79"/>
<organism evidence="1 2">
    <name type="scientific">Oceanidesulfovibrio indonesiensis</name>
    <dbReference type="NCBI Taxonomy" id="54767"/>
    <lineage>
        <taxon>Bacteria</taxon>
        <taxon>Pseudomonadati</taxon>
        <taxon>Thermodesulfobacteriota</taxon>
        <taxon>Desulfovibrionia</taxon>
        <taxon>Desulfovibrionales</taxon>
        <taxon>Desulfovibrionaceae</taxon>
        <taxon>Oceanidesulfovibrio</taxon>
    </lineage>
</organism>
<dbReference type="OrthoDB" id="6058698at2"/>
<gene>
    <name evidence="1" type="ORF">DPQ33_13395</name>
</gene>
<comment type="caution">
    <text evidence="1">The sequence shown here is derived from an EMBL/GenBank/DDBJ whole genome shotgun (WGS) entry which is preliminary data.</text>
</comment>
<sequence>MTKGKCPHCEKRLISVEIEPVEVNQNFHRMFNGVSYFCPSCKAILSIGIDPVALCNDTVKRTVQELIKALR</sequence>
<dbReference type="EMBL" id="QMIE01000013">
    <property type="protein sequence ID" value="TVM15959.1"/>
    <property type="molecule type" value="Genomic_DNA"/>
</dbReference>
<dbReference type="RefSeq" id="WP_144303738.1">
    <property type="nucleotide sequence ID" value="NZ_QMIE01000013.1"/>
</dbReference>
<evidence type="ECO:0000313" key="1">
    <source>
        <dbReference type="EMBL" id="TVM15959.1"/>
    </source>
</evidence>
<protein>
    <submittedName>
        <fullName evidence="1">Uncharacterized protein</fullName>
    </submittedName>
</protein>
<reference evidence="1 2" key="1">
    <citation type="submission" date="2018-06" db="EMBL/GenBank/DDBJ databases">
        <title>Complete genome of Desulfovibrio indonesiensis P37SLT.</title>
        <authorList>
            <person name="Crispim J.S."/>
            <person name="Vidigal P.M.P."/>
            <person name="Silva L.C.F."/>
            <person name="Laguardia C.N."/>
            <person name="Araujo L.C."/>
            <person name="Dias R.S."/>
            <person name="Sousa M.P."/>
            <person name="Paula S.O."/>
            <person name="Silva C."/>
        </authorList>
    </citation>
    <scope>NUCLEOTIDE SEQUENCE [LARGE SCALE GENOMIC DNA]</scope>
    <source>
        <strain evidence="1 2">P37SLT</strain>
    </source>
</reference>